<dbReference type="Gene3D" id="1.10.3580.10">
    <property type="entry name" value="ATP12 ATPase"/>
    <property type="match status" value="1"/>
</dbReference>
<dbReference type="AlphaFoldDB" id="A0A3M0C455"/>
<dbReference type="GO" id="GO:0043461">
    <property type="term" value="P:proton-transporting ATP synthase complex assembly"/>
    <property type="evidence" value="ECO:0007669"/>
    <property type="project" value="InterPro"/>
</dbReference>
<dbReference type="PANTHER" id="PTHR21013">
    <property type="entry name" value="ATP SYNTHASE MITOCHONDRIAL F1 COMPLEX ASSEMBLY FACTOR 2/ATP12 PROTEIN, MITOCHONDRIAL PRECURSOR"/>
    <property type="match status" value="1"/>
</dbReference>
<dbReference type="EMBL" id="REFR01000013">
    <property type="protein sequence ID" value="RMB04508.1"/>
    <property type="molecule type" value="Genomic_DNA"/>
</dbReference>
<gene>
    <name evidence="4" type="ORF">BXY39_2772</name>
</gene>
<dbReference type="InterPro" id="IPR023335">
    <property type="entry name" value="ATP12_ortho_dom_sf"/>
</dbReference>
<dbReference type="InParanoid" id="A0A3M0C455"/>
<evidence type="ECO:0000313" key="5">
    <source>
        <dbReference type="Proteomes" id="UP000271227"/>
    </source>
</evidence>
<comment type="caution">
    <text evidence="4">The sequence shown here is derived from an EMBL/GenBank/DDBJ whole genome shotgun (WGS) entry which is preliminary data.</text>
</comment>
<reference evidence="4 5" key="1">
    <citation type="submission" date="2018-10" db="EMBL/GenBank/DDBJ databases">
        <title>Genomic Encyclopedia of Archaeal and Bacterial Type Strains, Phase II (KMG-II): from individual species to whole genera.</title>
        <authorList>
            <person name="Goeker M."/>
        </authorList>
    </citation>
    <scope>NUCLEOTIDE SEQUENCE [LARGE SCALE GENOMIC DNA]</scope>
    <source>
        <strain evidence="4 5">DSM 25217</strain>
    </source>
</reference>
<organism evidence="4 5">
    <name type="scientific">Eilatimonas milleporae</name>
    <dbReference type="NCBI Taxonomy" id="911205"/>
    <lineage>
        <taxon>Bacteria</taxon>
        <taxon>Pseudomonadati</taxon>
        <taxon>Pseudomonadota</taxon>
        <taxon>Alphaproteobacteria</taxon>
        <taxon>Kordiimonadales</taxon>
        <taxon>Kordiimonadaceae</taxon>
        <taxon>Eilatimonas</taxon>
    </lineage>
</organism>
<evidence type="ECO:0000256" key="3">
    <source>
        <dbReference type="ARBA" id="ARBA00023186"/>
    </source>
</evidence>
<name>A0A3M0C455_9PROT</name>
<keyword evidence="3" id="KW-0143">Chaperone</keyword>
<protein>
    <submittedName>
        <fullName evidence="4">Chaperone required for assembly of F1-ATPase</fullName>
    </submittedName>
</protein>
<dbReference type="PANTHER" id="PTHR21013:SF10">
    <property type="entry name" value="ATP SYNTHASE MITOCHONDRIAL F1 COMPLEX ASSEMBLY FACTOR 2"/>
    <property type="match status" value="1"/>
</dbReference>
<dbReference type="InterPro" id="IPR042272">
    <property type="entry name" value="ATP12_ATP_synth-F1-assembly_N"/>
</dbReference>
<keyword evidence="2" id="KW-0809">Transit peptide</keyword>
<evidence type="ECO:0000256" key="2">
    <source>
        <dbReference type="ARBA" id="ARBA00022946"/>
    </source>
</evidence>
<comment type="similarity">
    <text evidence="1">Belongs to the ATP12 family.</text>
</comment>
<evidence type="ECO:0000256" key="1">
    <source>
        <dbReference type="ARBA" id="ARBA00008231"/>
    </source>
</evidence>
<keyword evidence="5" id="KW-1185">Reference proteome</keyword>
<proteinExistence type="inferred from homology"/>
<sequence>MKRFYKEVAARGSDRGFELTLDGRVVRTPAGETLRVPSSALARALAGEWAAQRERIEPATMPLTSLAYTVLDRVAPNRDDVVAEVAAFGASDLLCYRAEEPDSLVALQSRQWDPYLKWAADALSARLVITHGIMPVTQNEDALAALYGHVDALDSFRLTALHGLTSGLGSLVLGLAAQAGFRDMAAIWDASRVDEDFQADSWGRDAESETVEAHRRADVEAAFRFDRLVIAEGNQNP</sequence>
<dbReference type="Pfam" id="PF07542">
    <property type="entry name" value="ATP12"/>
    <property type="match status" value="1"/>
</dbReference>
<dbReference type="SUPFAM" id="SSF160909">
    <property type="entry name" value="ATP12-like"/>
    <property type="match status" value="1"/>
</dbReference>
<dbReference type="RefSeq" id="WP_121939442.1">
    <property type="nucleotide sequence ID" value="NZ_REFR01000013.1"/>
</dbReference>
<dbReference type="Gene3D" id="3.30.2180.10">
    <property type="entry name" value="ATP12-like"/>
    <property type="match status" value="1"/>
</dbReference>
<accession>A0A3M0C455</accession>
<dbReference type="OrthoDB" id="9797825at2"/>
<evidence type="ECO:0000313" key="4">
    <source>
        <dbReference type="EMBL" id="RMB04508.1"/>
    </source>
</evidence>
<dbReference type="Proteomes" id="UP000271227">
    <property type="component" value="Unassembled WGS sequence"/>
</dbReference>
<dbReference type="InterPro" id="IPR011419">
    <property type="entry name" value="ATP12_ATP_synth-F1-assembly"/>
</dbReference>